<gene>
    <name evidence="2" type="ORF">HMPREF1981_01546</name>
</gene>
<feature type="transmembrane region" description="Helical" evidence="1">
    <location>
        <begin position="18"/>
        <end position="36"/>
    </location>
</feature>
<evidence type="ECO:0000256" key="1">
    <source>
        <dbReference type="SAM" id="Phobius"/>
    </source>
</evidence>
<keyword evidence="1" id="KW-0812">Transmembrane</keyword>
<sequence>MNDWYCQTIFNGEKFRKVLAVAGNVFYFCASIEYFLRNYDK</sequence>
<name>U2CM45_9BACE</name>
<evidence type="ECO:0000313" key="3">
    <source>
        <dbReference type="Proteomes" id="UP000016496"/>
    </source>
</evidence>
<proteinExistence type="predicted"/>
<dbReference type="AlphaFoldDB" id="U2CM45"/>
<reference evidence="2 3" key="1">
    <citation type="submission" date="2013-08" db="EMBL/GenBank/DDBJ databases">
        <authorList>
            <person name="Weinstock G."/>
            <person name="Sodergren E."/>
            <person name="Wylie T."/>
            <person name="Fulton L."/>
            <person name="Fulton R."/>
            <person name="Fronick C."/>
            <person name="O'Laughlin M."/>
            <person name="Godfrey J."/>
            <person name="Miner T."/>
            <person name="Herter B."/>
            <person name="Appelbaum E."/>
            <person name="Cordes M."/>
            <person name="Lek S."/>
            <person name="Wollam A."/>
            <person name="Pepin K.H."/>
            <person name="Palsikar V.B."/>
            <person name="Mitreva M."/>
            <person name="Wilson R.K."/>
        </authorList>
    </citation>
    <scope>NUCLEOTIDE SEQUENCE [LARGE SCALE GENOMIC DNA]</scope>
    <source>
        <strain evidence="2 3">F0041</strain>
    </source>
</reference>
<evidence type="ECO:0000313" key="2">
    <source>
        <dbReference type="EMBL" id="ERI85610.1"/>
    </source>
</evidence>
<keyword evidence="1" id="KW-1133">Transmembrane helix</keyword>
<dbReference type="EMBL" id="AWSV01000085">
    <property type="protein sequence ID" value="ERI85610.1"/>
    <property type="molecule type" value="Genomic_DNA"/>
</dbReference>
<accession>U2CM45</accession>
<organism evidence="2 3">
    <name type="scientific">Bacteroides pyogenes F0041</name>
    <dbReference type="NCBI Taxonomy" id="1321819"/>
    <lineage>
        <taxon>Bacteria</taxon>
        <taxon>Pseudomonadati</taxon>
        <taxon>Bacteroidota</taxon>
        <taxon>Bacteroidia</taxon>
        <taxon>Bacteroidales</taxon>
        <taxon>Bacteroidaceae</taxon>
        <taxon>Bacteroides</taxon>
    </lineage>
</organism>
<dbReference type="PATRIC" id="fig|1321819.3.peg.1423"/>
<dbReference type="HOGENOM" id="CLU_3265957_0_0_10"/>
<protein>
    <submittedName>
        <fullName evidence="2">Uncharacterized protein</fullName>
    </submittedName>
</protein>
<comment type="caution">
    <text evidence="2">The sequence shown here is derived from an EMBL/GenBank/DDBJ whole genome shotgun (WGS) entry which is preliminary data.</text>
</comment>
<keyword evidence="1" id="KW-0472">Membrane</keyword>
<dbReference type="Proteomes" id="UP000016496">
    <property type="component" value="Unassembled WGS sequence"/>
</dbReference>